<dbReference type="PANTHER" id="PTHR12840:SF1">
    <property type="entry name" value="NADH DEHYDROGENASE [UBIQUINONE] 1 BETA SUBCOMPLEX SUBUNIT 8, MITOCHONDRIAL"/>
    <property type="match status" value="1"/>
</dbReference>
<evidence type="ECO:0000256" key="2">
    <source>
        <dbReference type="SAM" id="Phobius"/>
    </source>
</evidence>
<evidence type="ECO:0000256" key="1">
    <source>
        <dbReference type="SAM" id="MobiDB-lite"/>
    </source>
</evidence>
<feature type="compositionally biased region" description="Low complexity" evidence="1">
    <location>
        <begin position="27"/>
        <end position="45"/>
    </location>
</feature>
<dbReference type="InParanoid" id="K0KV63"/>
<sequence>MLGIRSSFRQASIINRYGSLIRFNSSLPSKSSSNSSPNESSSTTTEPEDYTKTRSIDEIRSADFTPEHYPDVKRELYQHRDPYENWDDVQNRRNFNEPLHPEFEALSMWSPDYYSHVSDWTAVKWNLMYFSCFGILSGIIYYLFPPERISVPRNYPHNGLAKAFGARDEDEAVLYGARVDKSAS</sequence>
<evidence type="ECO:0000313" key="4">
    <source>
        <dbReference type="Proteomes" id="UP000009328"/>
    </source>
</evidence>
<gene>
    <name evidence="3" type="ORF">BN7_5363</name>
</gene>
<dbReference type="Pfam" id="PF05821">
    <property type="entry name" value="NDUF_B8"/>
    <property type="match status" value="1"/>
</dbReference>
<keyword evidence="2" id="KW-0472">Membrane</keyword>
<proteinExistence type="predicted"/>
<keyword evidence="2" id="KW-0812">Transmembrane</keyword>
<dbReference type="HOGENOM" id="CLU_1469336_0_0_1"/>
<dbReference type="STRING" id="1206466.K0KV63"/>
<accession>K0KV63</accession>
<dbReference type="GO" id="GO:0005739">
    <property type="term" value="C:mitochondrion"/>
    <property type="evidence" value="ECO:0007669"/>
    <property type="project" value="InterPro"/>
</dbReference>
<reference evidence="3 4" key="1">
    <citation type="journal article" date="2012" name="Eukaryot. Cell">
        <title>Draft genome sequence of Wickerhamomyces ciferrii NRRL Y-1031 F-60-10.</title>
        <authorList>
            <person name="Schneider J."/>
            <person name="Andrea H."/>
            <person name="Blom J."/>
            <person name="Jaenicke S."/>
            <person name="Ruckert C."/>
            <person name="Schorsch C."/>
            <person name="Szczepanowski R."/>
            <person name="Farwick M."/>
            <person name="Goesmann A."/>
            <person name="Puhler A."/>
            <person name="Schaffer S."/>
            <person name="Tauch A."/>
            <person name="Kohler T."/>
            <person name="Brinkrolf K."/>
        </authorList>
    </citation>
    <scope>NUCLEOTIDE SEQUENCE [LARGE SCALE GENOMIC DNA]</scope>
    <source>
        <strain evidence="4">ATCC 14091 / BCRC 22168 / CBS 111 / JCM 3599 / NBRC 0793 / NRRL Y-1031 F-60-10</strain>
    </source>
</reference>
<dbReference type="Proteomes" id="UP000009328">
    <property type="component" value="Unassembled WGS sequence"/>
</dbReference>
<dbReference type="eggNOG" id="ENOG502S52G">
    <property type="taxonomic scope" value="Eukaryota"/>
</dbReference>
<organism evidence="3 4">
    <name type="scientific">Wickerhamomyces ciferrii (strain ATCC 14091 / BCRC 22168 / CBS 111 / JCM 3599 / NBRC 0793 / NRRL Y-1031 F-60-10)</name>
    <name type="common">Yeast</name>
    <name type="synonym">Pichia ciferrii</name>
    <dbReference type="NCBI Taxonomy" id="1206466"/>
    <lineage>
        <taxon>Eukaryota</taxon>
        <taxon>Fungi</taxon>
        <taxon>Dikarya</taxon>
        <taxon>Ascomycota</taxon>
        <taxon>Saccharomycotina</taxon>
        <taxon>Saccharomycetes</taxon>
        <taxon>Phaffomycetales</taxon>
        <taxon>Wickerhamomycetaceae</taxon>
        <taxon>Wickerhamomyces</taxon>
    </lineage>
</organism>
<feature type="region of interest" description="Disordered" evidence="1">
    <location>
        <begin position="27"/>
        <end position="57"/>
    </location>
</feature>
<dbReference type="AlphaFoldDB" id="K0KV63"/>
<comment type="caution">
    <text evidence="3">The sequence shown here is derived from an EMBL/GenBank/DDBJ whole genome shotgun (WGS) entry which is preliminary data.</text>
</comment>
<protein>
    <submittedName>
        <fullName evidence="3">NADH dehydrogenase [ubiquinone] 1 beta subcomplex subunit 8, mitochondrial</fullName>
    </submittedName>
</protein>
<dbReference type="PANTHER" id="PTHR12840">
    <property type="entry name" value="NADH-UBIQUINONE OXIDOREDUCTASE ASHI SUBUNIT"/>
    <property type="match status" value="1"/>
</dbReference>
<keyword evidence="4" id="KW-1185">Reference proteome</keyword>
<evidence type="ECO:0000313" key="3">
    <source>
        <dbReference type="EMBL" id="CCH45777.1"/>
    </source>
</evidence>
<keyword evidence="2" id="KW-1133">Transmembrane helix</keyword>
<dbReference type="InterPro" id="IPR008699">
    <property type="entry name" value="NDUFB8"/>
</dbReference>
<dbReference type="EMBL" id="CAIF01000210">
    <property type="protein sequence ID" value="CCH45777.1"/>
    <property type="molecule type" value="Genomic_DNA"/>
</dbReference>
<name>K0KV63_WICCF</name>
<feature type="transmembrane region" description="Helical" evidence="2">
    <location>
        <begin position="127"/>
        <end position="144"/>
    </location>
</feature>